<organism evidence="1 2">
    <name type="scientific">Hydnum rufescens UP504</name>
    <dbReference type="NCBI Taxonomy" id="1448309"/>
    <lineage>
        <taxon>Eukaryota</taxon>
        <taxon>Fungi</taxon>
        <taxon>Dikarya</taxon>
        <taxon>Basidiomycota</taxon>
        <taxon>Agaricomycotina</taxon>
        <taxon>Agaricomycetes</taxon>
        <taxon>Cantharellales</taxon>
        <taxon>Hydnaceae</taxon>
        <taxon>Hydnum</taxon>
    </lineage>
</organism>
<evidence type="ECO:0000313" key="2">
    <source>
        <dbReference type="Proteomes" id="UP000886523"/>
    </source>
</evidence>
<dbReference type="EMBL" id="MU129062">
    <property type="protein sequence ID" value="KAF9508292.1"/>
    <property type="molecule type" value="Genomic_DNA"/>
</dbReference>
<proteinExistence type="predicted"/>
<accession>A0A9P6AMJ3</accession>
<comment type="caution">
    <text evidence="1">The sequence shown here is derived from an EMBL/GenBank/DDBJ whole genome shotgun (WGS) entry which is preliminary data.</text>
</comment>
<gene>
    <name evidence="1" type="ORF">BS47DRAFT_243105</name>
</gene>
<protein>
    <submittedName>
        <fullName evidence="1">Uncharacterized protein</fullName>
    </submittedName>
</protein>
<evidence type="ECO:0000313" key="1">
    <source>
        <dbReference type="EMBL" id="KAF9508292.1"/>
    </source>
</evidence>
<dbReference type="AlphaFoldDB" id="A0A9P6AMJ3"/>
<sequence>MKVISSWCDWKGSISWTRQVMMDIYKKAVRFVVKLLSGSRIASISTLLRTRSPLITSSLPSTWVQTRVDIFFSLSQFDFPLMNATLGRQDHVYPTSLLPARNFDLLGSPIAHSPSVNPHHASFEALSLPHAFAPLNNTLIPMRGGVLGRGNTEWCAIRTAVAPRVTPVVAHTVVLVIGAGGGKRTKH</sequence>
<reference evidence="1" key="1">
    <citation type="journal article" date="2020" name="Nat. Commun.">
        <title>Large-scale genome sequencing of mycorrhizal fungi provides insights into the early evolution of symbiotic traits.</title>
        <authorList>
            <person name="Miyauchi S."/>
            <person name="Kiss E."/>
            <person name="Kuo A."/>
            <person name="Drula E."/>
            <person name="Kohler A."/>
            <person name="Sanchez-Garcia M."/>
            <person name="Morin E."/>
            <person name="Andreopoulos B."/>
            <person name="Barry K.W."/>
            <person name="Bonito G."/>
            <person name="Buee M."/>
            <person name="Carver A."/>
            <person name="Chen C."/>
            <person name="Cichocki N."/>
            <person name="Clum A."/>
            <person name="Culley D."/>
            <person name="Crous P.W."/>
            <person name="Fauchery L."/>
            <person name="Girlanda M."/>
            <person name="Hayes R.D."/>
            <person name="Keri Z."/>
            <person name="LaButti K."/>
            <person name="Lipzen A."/>
            <person name="Lombard V."/>
            <person name="Magnuson J."/>
            <person name="Maillard F."/>
            <person name="Murat C."/>
            <person name="Nolan M."/>
            <person name="Ohm R.A."/>
            <person name="Pangilinan J."/>
            <person name="Pereira M.F."/>
            <person name="Perotto S."/>
            <person name="Peter M."/>
            <person name="Pfister S."/>
            <person name="Riley R."/>
            <person name="Sitrit Y."/>
            <person name="Stielow J.B."/>
            <person name="Szollosi G."/>
            <person name="Zifcakova L."/>
            <person name="Stursova M."/>
            <person name="Spatafora J.W."/>
            <person name="Tedersoo L."/>
            <person name="Vaario L.M."/>
            <person name="Yamada A."/>
            <person name="Yan M."/>
            <person name="Wang P."/>
            <person name="Xu J."/>
            <person name="Bruns T."/>
            <person name="Baldrian P."/>
            <person name="Vilgalys R."/>
            <person name="Dunand C."/>
            <person name="Henrissat B."/>
            <person name="Grigoriev I.V."/>
            <person name="Hibbett D."/>
            <person name="Nagy L.G."/>
            <person name="Martin F.M."/>
        </authorList>
    </citation>
    <scope>NUCLEOTIDE SEQUENCE</scope>
    <source>
        <strain evidence="1">UP504</strain>
    </source>
</reference>
<name>A0A9P6AMJ3_9AGAM</name>
<keyword evidence="2" id="KW-1185">Reference proteome</keyword>
<dbReference type="Proteomes" id="UP000886523">
    <property type="component" value="Unassembled WGS sequence"/>
</dbReference>